<evidence type="ECO:0000313" key="4">
    <source>
        <dbReference type="EMBL" id="CCC93729.1"/>
    </source>
</evidence>
<dbReference type="VEuPathDB" id="TriTrypDB:TcIL3000_10_4920"/>
<feature type="compositionally biased region" description="Low complexity" evidence="3">
    <location>
        <begin position="663"/>
        <end position="678"/>
    </location>
</feature>
<dbReference type="Gene3D" id="2.120.10.80">
    <property type="entry name" value="Kelch-type beta propeller"/>
    <property type="match status" value="1"/>
</dbReference>
<dbReference type="EMBL" id="HE575323">
    <property type="protein sequence ID" value="CCC93729.1"/>
    <property type="molecule type" value="Genomic_DNA"/>
</dbReference>
<sequence length="910" mass="101512">MRRPSTTRDGGRGSFFSQSGIRMGDSMRSETGQLRGFRAAIFPEPKCWLQRTGHTIVVYKGNTVLFGGVGPGNVYSPSLFFNAKMTLQWKERRGVGIVPAGRANHSSILLDNKMYVFGGHRDREVFDDLFVLNLDTLRWEKLGYERIQGPGPVFSHAAVFIPPTQLMIIIGGFHQRKHNMYIAHSFDVRNRTWSGISAPDSVNPHHIQLVTAVYHHQSTSLVVVGMTKKSNPMLKASDMPSIFLMNIYSYFWTEVTTSLSPSTTIMFSMPLVWDHLMMEHIRLSFMYEEKRQELYFPLRLGAFEYALNNDDEGRRTGNLSMLGQSSRSILRSATSTKESEGGGEAKLNDCVILRLQLTNMTWSMLPVVVPRRVLSKLITFRVECREGRIAKRMHMRHRGRTPQDKKSEDAGNLLFSSYGVSQYERKYVLTPVSYSLSQKAGPEQKNIFMHGGMPEDNIAVLLTPMFRGNTGDSNSIDLTCLFNDSVSSNATLLGAESSYPTKHDFGGFSTDAYEVDSRGSETTGSSADVGSTRPDSKQGCNIDQSYTFPSGFRASVDASSARGLRSGPSGVLRPQQQFTLLHHPSNATGKLQQLPDGNCPVAVVNSDKDVLSWAENFFQDTREWVVKNVLAVREEDKKERRQRSRARKGRRGFLAEDDDDLDMSSGSMESRGGSEARSTAMNRTFSQFGMTLSSQTSGIQEPKDFFLEKNLVVFNMREDLEDGLIRGFRKHISDSLQKTGAVTRMSIKAKRLPEINRLPFNVFGSIQRENTAGAACLAAYSLMEAALARNNDGTPASRRQRTLIRWRYLRVMVLNGEASTILFYANIEEKRTGGLSVSSSARIALAPEVCLRGLQGAKVPTRPIPYTIPPIPSMVCQPSVITKSGYTLYSCVLADNSGKKKKKGRKSPNL</sequence>
<evidence type="ECO:0000256" key="2">
    <source>
        <dbReference type="ARBA" id="ARBA00022737"/>
    </source>
</evidence>
<feature type="region of interest" description="Disordered" evidence="3">
    <location>
        <begin position="1"/>
        <end position="26"/>
    </location>
</feature>
<protein>
    <submittedName>
        <fullName evidence="4">Uncharacterized protein</fullName>
    </submittedName>
</protein>
<dbReference type="Pfam" id="PF24681">
    <property type="entry name" value="Kelch_KLHDC2_KLHL20_DRC7"/>
    <property type="match status" value="1"/>
</dbReference>
<reference evidence="4" key="1">
    <citation type="journal article" date="2012" name="Proc. Natl. Acad. Sci. U.S.A.">
        <title>Antigenic diversity is generated by distinct evolutionary mechanisms in African trypanosome species.</title>
        <authorList>
            <person name="Jackson A.P."/>
            <person name="Berry A."/>
            <person name="Aslett M."/>
            <person name="Allison H.C."/>
            <person name="Burton P."/>
            <person name="Vavrova-Anderson J."/>
            <person name="Brown R."/>
            <person name="Browne H."/>
            <person name="Corton N."/>
            <person name="Hauser H."/>
            <person name="Gamble J."/>
            <person name="Gilderthorp R."/>
            <person name="Marcello L."/>
            <person name="McQuillan J."/>
            <person name="Otto T.D."/>
            <person name="Quail M.A."/>
            <person name="Sanders M.J."/>
            <person name="van Tonder A."/>
            <person name="Ginger M.L."/>
            <person name="Field M.C."/>
            <person name="Barry J.D."/>
            <person name="Hertz-Fowler C."/>
            <person name="Berriman M."/>
        </authorList>
    </citation>
    <scope>NUCLEOTIDE SEQUENCE</scope>
    <source>
        <strain evidence="4">IL3000</strain>
    </source>
</reference>
<dbReference type="AlphaFoldDB" id="G0UWG3"/>
<accession>G0UWG3</accession>
<organism evidence="4">
    <name type="scientific">Trypanosoma congolense (strain IL3000)</name>
    <dbReference type="NCBI Taxonomy" id="1068625"/>
    <lineage>
        <taxon>Eukaryota</taxon>
        <taxon>Discoba</taxon>
        <taxon>Euglenozoa</taxon>
        <taxon>Kinetoplastea</taxon>
        <taxon>Metakinetoplastina</taxon>
        <taxon>Trypanosomatida</taxon>
        <taxon>Trypanosomatidae</taxon>
        <taxon>Trypanosoma</taxon>
        <taxon>Nannomonas</taxon>
    </lineage>
</organism>
<evidence type="ECO:0000256" key="1">
    <source>
        <dbReference type="ARBA" id="ARBA00022441"/>
    </source>
</evidence>
<dbReference type="PANTHER" id="PTHR46093:SF18">
    <property type="entry name" value="FIBRONECTIN TYPE-III DOMAIN-CONTAINING PROTEIN"/>
    <property type="match status" value="1"/>
</dbReference>
<name>G0UWG3_TRYCI</name>
<feature type="compositionally biased region" description="Basic residues" evidence="3">
    <location>
        <begin position="640"/>
        <end position="651"/>
    </location>
</feature>
<keyword evidence="1" id="KW-0880">Kelch repeat</keyword>
<feature type="region of interest" description="Disordered" evidence="3">
    <location>
        <begin position="635"/>
        <end position="678"/>
    </location>
</feature>
<dbReference type="SUPFAM" id="SSF117281">
    <property type="entry name" value="Kelch motif"/>
    <property type="match status" value="1"/>
</dbReference>
<keyword evidence="2" id="KW-0677">Repeat</keyword>
<proteinExistence type="predicted"/>
<feature type="compositionally biased region" description="Polar residues" evidence="3">
    <location>
        <begin position="520"/>
        <end position="529"/>
    </location>
</feature>
<dbReference type="InterPro" id="IPR015915">
    <property type="entry name" value="Kelch-typ_b-propeller"/>
</dbReference>
<feature type="region of interest" description="Disordered" evidence="3">
    <location>
        <begin position="515"/>
        <end position="542"/>
    </location>
</feature>
<evidence type="ECO:0000256" key="3">
    <source>
        <dbReference type="SAM" id="MobiDB-lite"/>
    </source>
</evidence>
<gene>
    <name evidence="4" type="ORF">TCIL3000_10_4920</name>
</gene>
<dbReference type="PANTHER" id="PTHR46093">
    <property type="entry name" value="ACYL-COA-BINDING DOMAIN-CONTAINING PROTEIN 5"/>
    <property type="match status" value="1"/>
</dbReference>